<keyword evidence="1" id="KW-0472">Membrane</keyword>
<comment type="caution">
    <text evidence="2">The sequence shown here is derived from an EMBL/GenBank/DDBJ whole genome shotgun (WGS) entry which is preliminary data.</text>
</comment>
<proteinExistence type="predicted"/>
<sequence>MGQYHENWIDDTALEFPRTGFWLVHLLGTVMIFILGMRFAVHRAPLSIMAYRFMRLLRKR</sequence>
<reference evidence="2 3" key="1">
    <citation type="submission" date="2023-07" db="EMBL/GenBank/DDBJ databases">
        <title>The novel representative of Negativicutes class, Anaeroselena agilis gen. nov. sp. nov.</title>
        <authorList>
            <person name="Prokofeva M.I."/>
            <person name="Elcheninov A.G."/>
            <person name="Klyukina A."/>
            <person name="Kublanov I.V."/>
            <person name="Frolov E.N."/>
            <person name="Podosokorskaya O.A."/>
        </authorList>
    </citation>
    <scope>NUCLEOTIDE SEQUENCE [LARGE SCALE GENOMIC DNA]</scope>
    <source>
        <strain evidence="2 3">4137-cl</strain>
    </source>
</reference>
<evidence type="ECO:0000313" key="2">
    <source>
        <dbReference type="EMBL" id="MDT8900496.1"/>
    </source>
</evidence>
<keyword evidence="1" id="KW-1133">Transmembrane helix</keyword>
<gene>
    <name evidence="2" type="ORF">Q4T40_04495</name>
</gene>
<name>A0ABU3NUK4_9FIRM</name>
<protein>
    <submittedName>
        <fullName evidence="2">Uncharacterized protein</fullName>
    </submittedName>
</protein>
<organism evidence="2 3">
    <name type="scientific">Anaeroselena agilis</name>
    <dbReference type="NCBI Taxonomy" id="3063788"/>
    <lineage>
        <taxon>Bacteria</taxon>
        <taxon>Bacillati</taxon>
        <taxon>Bacillota</taxon>
        <taxon>Negativicutes</taxon>
        <taxon>Acetonemataceae</taxon>
        <taxon>Anaeroselena</taxon>
    </lineage>
</organism>
<keyword evidence="1" id="KW-0812">Transmembrane</keyword>
<accession>A0ABU3NUK4</accession>
<evidence type="ECO:0000313" key="3">
    <source>
        <dbReference type="Proteomes" id="UP001254848"/>
    </source>
</evidence>
<dbReference type="Proteomes" id="UP001254848">
    <property type="component" value="Unassembled WGS sequence"/>
</dbReference>
<evidence type="ECO:0000256" key="1">
    <source>
        <dbReference type="SAM" id="Phobius"/>
    </source>
</evidence>
<dbReference type="RefSeq" id="WP_413779037.1">
    <property type="nucleotide sequence ID" value="NZ_JAUOZS010000001.1"/>
</dbReference>
<dbReference type="EMBL" id="JAUOZS010000001">
    <property type="protein sequence ID" value="MDT8900496.1"/>
    <property type="molecule type" value="Genomic_DNA"/>
</dbReference>
<keyword evidence="3" id="KW-1185">Reference proteome</keyword>
<feature type="transmembrane region" description="Helical" evidence="1">
    <location>
        <begin position="20"/>
        <end position="41"/>
    </location>
</feature>